<name>F0MBW5_PSEPM</name>
<evidence type="ECO:0000256" key="1">
    <source>
        <dbReference type="SAM" id="MobiDB-lite"/>
    </source>
</evidence>
<proteinExistence type="predicted"/>
<dbReference type="HOGENOM" id="CLU_3021874_0_0_11"/>
<dbReference type="STRING" id="930171.Asphe3_29950"/>
<protein>
    <submittedName>
        <fullName evidence="2">Uncharacterized protein</fullName>
    </submittedName>
</protein>
<accession>F0MBW5</accession>
<dbReference type="Proteomes" id="UP000008639">
    <property type="component" value="Chromosome"/>
</dbReference>
<reference evidence="2 3" key="1">
    <citation type="journal article" date="2011" name="Stand. Genomic Sci.">
        <title>Complete genome sequence of Arthrobacter phenanthrenivorans type strain (Sphe3).</title>
        <authorList>
            <person name="Kallimanis A."/>
            <person name="Labutti K.M."/>
            <person name="Lapidus A."/>
            <person name="Clum A."/>
            <person name="Lykidis A."/>
            <person name="Mavromatis K."/>
            <person name="Pagani I."/>
            <person name="Liolios K."/>
            <person name="Ivanova N."/>
            <person name="Goodwin L."/>
            <person name="Pitluck S."/>
            <person name="Chen A."/>
            <person name="Palaniappan K."/>
            <person name="Markowitz V."/>
            <person name="Bristow J."/>
            <person name="Velentzas A.D."/>
            <person name="Perisynakis A."/>
            <person name="Ouzounis C.C."/>
            <person name="Kyrpides N.C."/>
            <person name="Koukkou A.I."/>
            <person name="Drainas C."/>
        </authorList>
    </citation>
    <scope>NUCLEOTIDE SEQUENCE [LARGE SCALE GENOMIC DNA]</scope>
    <source>
        <strain evidence="3">DSM 18606 / JCM 16027 / LMG 23796 / Sphe3</strain>
    </source>
</reference>
<evidence type="ECO:0000313" key="2">
    <source>
        <dbReference type="EMBL" id="ADX74106.1"/>
    </source>
</evidence>
<sequence>MKAGKAASGESAKPEEERDKEPGQEREPTFPADRWDDPPASPHASSFNPDYWPKY</sequence>
<dbReference type="AlphaFoldDB" id="F0MBW5"/>
<feature type="compositionally biased region" description="Basic and acidic residues" evidence="1">
    <location>
        <begin position="12"/>
        <end position="37"/>
    </location>
</feature>
<evidence type="ECO:0000313" key="3">
    <source>
        <dbReference type="Proteomes" id="UP000008639"/>
    </source>
</evidence>
<dbReference type="KEGG" id="apn:Asphe3_29950"/>
<dbReference type="RefSeq" id="WP_013601998.1">
    <property type="nucleotide sequence ID" value="NC_015145.1"/>
</dbReference>
<organism evidence="2 3">
    <name type="scientific">Pseudarthrobacter phenanthrenivorans (strain DSM 18606 / JCM 16027 / LMG 23796 / Sphe3)</name>
    <name type="common">Arthrobacter phenanthrenivorans</name>
    <dbReference type="NCBI Taxonomy" id="930171"/>
    <lineage>
        <taxon>Bacteria</taxon>
        <taxon>Bacillati</taxon>
        <taxon>Actinomycetota</taxon>
        <taxon>Actinomycetes</taxon>
        <taxon>Micrococcales</taxon>
        <taxon>Micrococcaceae</taxon>
        <taxon>Pseudarthrobacter</taxon>
    </lineage>
</organism>
<feature type="region of interest" description="Disordered" evidence="1">
    <location>
        <begin position="1"/>
        <end position="55"/>
    </location>
</feature>
<gene>
    <name evidence="2" type="ordered locus">Asphe3_29950</name>
</gene>
<dbReference type="EMBL" id="CP002379">
    <property type="protein sequence ID" value="ADX74106.1"/>
    <property type="molecule type" value="Genomic_DNA"/>
</dbReference>
<feature type="compositionally biased region" description="Low complexity" evidence="1">
    <location>
        <begin position="1"/>
        <end position="11"/>
    </location>
</feature>